<evidence type="ECO:0000313" key="12">
    <source>
        <dbReference type="Proteomes" id="UP000481621"/>
    </source>
</evidence>
<comment type="similarity">
    <text evidence="2 9">Belongs to the short-chain dehydrogenases/reductases (SDR) family.</text>
</comment>
<dbReference type="PANTHER" id="PTHR42760:SF115">
    <property type="entry name" value="3-OXOACYL-[ACYL-CARRIER-PROTEIN] REDUCTASE FABG"/>
    <property type="match status" value="1"/>
</dbReference>
<evidence type="ECO:0000259" key="10">
    <source>
        <dbReference type="SMART" id="SM00822"/>
    </source>
</evidence>
<dbReference type="AlphaFoldDB" id="A0A6B3TNK2"/>
<evidence type="ECO:0000313" key="11">
    <source>
        <dbReference type="EMBL" id="NEX77946.1"/>
    </source>
</evidence>
<evidence type="ECO:0000256" key="3">
    <source>
        <dbReference type="ARBA" id="ARBA00023002"/>
    </source>
</evidence>
<keyword evidence="4" id="KW-0520">NAD</keyword>
<organism evidence="11 12">
    <name type="scientific">Neobacillus thermocopriae</name>
    <dbReference type="NCBI Taxonomy" id="1215031"/>
    <lineage>
        <taxon>Bacteria</taxon>
        <taxon>Bacillati</taxon>
        <taxon>Bacillota</taxon>
        <taxon>Bacilli</taxon>
        <taxon>Bacillales</taxon>
        <taxon>Bacillaceae</taxon>
        <taxon>Neobacillus</taxon>
    </lineage>
</organism>
<dbReference type="NCBIfam" id="TIGR04316">
    <property type="entry name" value="dhbA_paeA"/>
    <property type="match status" value="1"/>
</dbReference>
<sequence length="262" mass="28232">MQSTLSSKKVAIVTGAAGGIGEAVARELAKSGMFVALMDKEENALKNLEVDLKKEGLQAAAYPLDICDRPAVEETVKRIEENDGPIEALINVAGVMRMGTVDRLKDEDWDEAFAVNSTGVFILSRAVSRRMIPRERGSIVTVGSNAAFTPRISLSAYAASKAAATMFTKCLGLELAKYNIRCNIVSPGSTDTEMLRMLWKDDSGKDEFIRGVPESYRLGIPLKKIATPQDIANTVLFLVSNQSSHITMQNICVDGGATLGIS</sequence>
<evidence type="ECO:0000256" key="2">
    <source>
        <dbReference type="ARBA" id="ARBA00006484"/>
    </source>
</evidence>
<dbReference type="RefSeq" id="WP_163250479.1">
    <property type="nucleotide sequence ID" value="NZ_JAAIUV010000003.1"/>
</dbReference>
<evidence type="ECO:0000256" key="5">
    <source>
        <dbReference type="ARBA" id="ARBA00052874"/>
    </source>
</evidence>
<dbReference type="InterPro" id="IPR057326">
    <property type="entry name" value="KR_dom"/>
</dbReference>
<dbReference type="PANTHER" id="PTHR42760">
    <property type="entry name" value="SHORT-CHAIN DEHYDROGENASES/REDUCTASES FAMILY MEMBER"/>
    <property type="match status" value="1"/>
</dbReference>
<dbReference type="SMART" id="SM00822">
    <property type="entry name" value="PKS_KR"/>
    <property type="match status" value="1"/>
</dbReference>
<dbReference type="FunFam" id="3.40.50.720:FF:000160">
    <property type="entry name" value="2,3-dihydro-2,3-dihydroxybenzoate dehydrogenase"/>
    <property type="match status" value="1"/>
</dbReference>
<evidence type="ECO:0000256" key="9">
    <source>
        <dbReference type="RuleBase" id="RU000363"/>
    </source>
</evidence>
<evidence type="ECO:0000256" key="6">
    <source>
        <dbReference type="ARBA" id="ARBA00066334"/>
    </source>
</evidence>
<comment type="catalytic activity">
    <reaction evidence="5">
        <text>(2S,3S)-2,3-dihydroxy-2,3-dihydrobenzoate + NAD(+) = 2,3-dihydroxybenzoate + NADH + H(+)</text>
        <dbReference type="Rhea" id="RHEA:23824"/>
        <dbReference type="ChEBI" id="CHEBI:15378"/>
        <dbReference type="ChEBI" id="CHEBI:36654"/>
        <dbReference type="ChEBI" id="CHEBI:57540"/>
        <dbReference type="ChEBI" id="CHEBI:57945"/>
        <dbReference type="ChEBI" id="CHEBI:58764"/>
        <dbReference type="EC" id="1.3.1.28"/>
    </reaction>
</comment>
<accession>A0A6B3TNK2</accession>
<dbReference type="SUPFAM" id="SSF51735">
    <property type="entry name" value="NAD(P)-binding Rossmann-fold domains"/>
    <property type="match status" value="1"/>
</dbReference>
<dbReference type="Gene3D" id="3.40.50.720">
    <property type="entry name" value="NAD(P)-binding Rossmann-like Domain"/>
    <property type="match status" value="1"/>
</dbReference>
<dbReference type="InterPro" id="IPR002347">
    <property type="entry name" value="SDR_fam"/>
</dbReference>
<gene>
    <name evidence="11" type="ORF">G4Z05_03455</name>
</gene>
<dbReference type="Pfam" id="PF00106">
    <property type="entry name" value="adh_short"/>
    <property type="match status" value="1"/>
</dbReference>
<dbReference type="Proteomes" id="UP000481621">
    <property type="component" value="Unassembled WGS sequence"/>
</dbReference>
<evidence type="ECO:0000256" key="7">
    <source>
        <dbReference type="ARBA" id="ARBA00067530"/>
    </source>
</evidence>
<dbReference type="NCBIfam" id="NF006074">
    <property type="entry name" value="PRK08220.1"/>
    <property type="match status" value="1"/>
</dbReference>
<protein>
    <recommendedName>
        <fullName evidence="7 8">2,3-dihydro-2,3-dihydroxybenzoate dehydrogenase</fullName>
        <ecNumber evidence="6 8">1.3.1.28</ecNumber>
    </recommendedName>
</protein>
<proteinExistence type="inferred from homology"/>
<dbReference type="GO" id="GO:0008667">
    <property type="term" value="F:2,3-dihydro-2,3-dihydroxybenzoate dehydrogenase activity"/>
    <property type="evidence" value="ECO:0007669"/>
    <property type="project" value="UniProtKB-UniRule"/>
</dbReference>
<dbReference type="GO" id="GO:0016616">
    <property type="term" value="F:oxidoreductase activity, acting on the CH-OH group of donors, NAD or NADP as acceptor"/>
    <property type="evidence" value="ECO:0007669"/>
    <property type="project" value="UniProtKB-ARBA"/>
</dbReference>
<comment type="caution">
    <text evidence="11">The sequence shown here is derived from an EMBL/GenBank/DDBJ whole genome shotgun (WGS) entry which is preliminary data.</text>
</comment>
<keyword evidence="3 11" id="KW-0560">Oxidoreductase</keyword>
<dbReference type="EC" id="1.3.1.28" evidence="6 8"/>
<dbReference type="PRINTS" id="PR01397">
    <property type="entry name" value="DHBDHDRGNASE"/>
</dbReference>
<dbReference type="InterPro" id="IPR003560">
    <property type="entry name" value="DHB_DH"/>
</dbReference>
<dbReference type="GO" id="GO:0019290">
    <property type="term" value="P:siderophore biosynthetic process"/>
    <property type="evidence" value="ECO:0007669"/>
    <property type="project" value="InterPro"/>
</dbReference>
<dbReference type="PRINTS" id="PR00080">
    <property type="entry name" value="SDRFAMILY"/>
</dbReference>
<dbReference type="PROSITE" id="PS00061">
    <property type="entry name" value="ADH_SHORT"/>
    <property type="match status" value="1"/>
</dbReference>
<dbReference type="InterPro" id="IPR036291">
    <property type="entry name" value="NAD(P)-bd_dom_sf"/>
</dbReference>
<dbReference type="EMBL" id="JAAIUV010000003">
    <property type="protein sequence ID" value="NEX77946.1"/>
    <property type="molecule type" value="Genomic_DNA"/>
</dbReference>
<reference evidence="11" key="1">
    <citation type="submission" date="2020-02" db="EMBL/GenBank/DDBJ databases">
        <title>Bacillus sedimentmangrovi sp. nov., isolated from sediment of the mangrove ecosystem.</title>
        <authorList>
            <person name="Liu G."/>
        </authorList>
    </citation>
    <scope>NUCLEOTIDE SEQUENCE [LARGE SCALE GENOMIC DNA]</scope>
    <source>
        <strain evidence="11">SgZ-7</strain>
    </source>
</reference>
<keyword evidence="12" id="KW-1185">Reference proteome</keyword>
<evidence type="ECO:0000256" key="8">
    <source>
        <dbReference type="NCBIfam" id="TIGR04316"/>
    </source>
</evidence>
<feature type="domain" description="Ketoreductase" evidence="10">
    <location>
        <begin position="9"/>
        <end position="190"/>
    </location>
</feature>
<evidence type="ECO:0000256" key="1">
    <source>
        <dbReference type="ARBA" id="ARBA00004924"/>
    </source>
</evidence>
<evidence type="ECO:0000256" key="4">
    <source>
        <dbReference type="ARBA" id="ARBA00023027"/>
    </source>
</evidence>
<name>A0A6B3TNK2_9BACI</name>
<dbReference type="InterPro" id="IPR020904">
    <property type="entry name" value="Sc_DH/Rdtase_CS"/>
</dbReference>
<comment type="pathway">
    <text evidence="1">Siderophore biosynthesis.</text>
</comment>